<organism evidence="9 10">
    <name type="scientific">Chanos chanos</name>
    <name type="common">Milkfish</name>
    <name type="synonym">Mugil chanos</name>
    <dbReference type="NCBI Taxonomy" id="29144"/>
    <lineage>
        <taxon>Eukaryota</taxon>
        <taxon>Metazoa</taxon>
        <taxon>Chordata</taxon>
        <taxon>Craniata</taxon>
        <taxon>Vertebrata</taxon>
        <taxon>Euteleostomi</taxon>
        <taxon>Actinopterygii</taxon>
        <taxon>Neopterygii</taxon>
        <taxon>Teleostei</taxon>
        <taxon>Ostariophysi</taxon>
        <taxon>Gonorynchiformes</taxon>
        <taxon>Chanidae</taxon>
        <taxon>Chanos</taxon>
    </lineage>
</organism>
<evidence type="ECO:0000256" key="4">
    <source>
        <dbReference type="ARBA" id="ARBA00018854"/>
    </source>
</evidence>
<dbReference type="InParanoid" id="A0A6J2VUJ9"/>
<feature type="compositionally biased region" description="Basic and acidic residues" evidence="8">
    <location>
        <begin position="28"/>
        <end position="38"/>
    </location>
</feature>
<feature type="region of interest" description="Disordered" evidence="8">
    <location>
        <begin position="1"/>
        <end position="176"/>
    </location>
</feature>
<proteinExistence type="inferred from homology"/>
<dbReference type="Pfam" id="PF05210">
    <property type="entry name" value="Sprouty"/>
    <property type="match status" value="1"/>
</dbReference>
<gene>
    <name evidence="10" type="primary">spry2</name>
</gene>
<evidence type="ECO:0000313" key="9">
    <source>
        <dbReference type="Proteomes" id="UP000504632"/>
    </source>
</evidence>
<dbReference type="PROSITE" id="PS51227">
    <property type="entry name" value="SPR"/>
    <property type="match status" value="1"/>
</dbReference>
<dbReference type="GO" id="GO:0005829">
    <property type="term" value="C:cytosol"/>
    <property type="evidence" value="ECO:0007669"/>
    <property type="project" value="TreeGrafter"/>
</dbReference>
<dbReference type="Proteomes" id="UP000504632">
    <property type="component" value="Chromosome 7"/>
</dbReference>
<evidence type="ECO:0000256" key="2">
    <source>
        <dbReference type="ARBA" id="ARBA00004496"/>
    </source>
</evidence>
<dbReference type="FunCoup" id="A0A6J2VUJ9">
    <property type="interactions" value="331"/>
</dbReference>
<dbReference type="PANTHER" id="PTHR12365">
    <property type="entry name" value="SPROUTY"/>
    <property type="match status" value="1"/>
</dbReference>
<evidence type="ECO:0000313" key="10">
    <source>
        <dbReference type="RefSeq" id="XP_030634871.1"/>
    </source>
</evidence>
<evidence type="ECO:0000256" key="6">
    <source>
        <dbReference type="ARBA" id="ARBA00022490"/>
    </source>
</evidence>
<dbReference type="GO" id="GO:0046580">
    <property type="term" value="P:negative regulation of Ras protein signal transduction"/>
    <property type="evidence" value="ECO:0007669"/>
    <property type="project" value="TreeGrafter"/>
</dbReference>
<keyword evidence="9" id="KW-1185">Reference proteome</keyword>
<evidence type="ECO:0000256" key="8">
    <source>
        <dbReference type="SAM" id="MobiDB-lite"/>
    </source>
</evidence>
<keyword evidence="6" id="KW-0963">Cytoplasm</keyword>
<keyword evidence="7" id="KW-0472">Membrane</keyword>
<protein>
    <recommendedName>
        <fullName evidence="4">Protein sprouty homolog 2</fullName>
    </recommendedName>
</protein>
<dbReference type="GO" id="GO:0040037">
    <property type="term" value="P:negative regulation of fibroblast growth factor receptor signaling pathway"/>
    <property type="evidence" value="ECO:0007669"/>
    <property type="project" value="TreeGrafter"/>
</dbReference>
<dbReference type="GO" id="GO:0016020">
    <property type="term" value="C:membrane"/>
    <property type="evidence" value="ECO:0007669"/>
    <property type="project" value="UniProtKB-SubCell"/>
</dbReference>
<dbReference type="AlphaFoldDB" id="A0A6J2VUJ9"/>
<accession>A0A6J2VUJ9</accession>
<dbReference type="PANTHER" id="PTHR12365:SF8">
    <property type="entry name" value="PROTEIN SPROUTY HOMOLOG 2"/>
    <property type="match status" value="1"/>
</dbReference>
<reference evidence="10" key="1">
    <citation type="submission" date="2025-08" db="UniProtKB">
        <authorList>
            <consortium name="RefSeq"/>
        </authorList>
    </citation>
    <scope>IDENTIFICATION</scope>
</reference>
<dbReference type="GO" id="GO:0048513">
    <property type="term" value="P:animal organ development"/>
    <property type="evidence" value="ECO:0007669"/>
    <property type="project" value="TreeGrafter"/>
</dbReference>
<feature type="compositionally biased region" description="Low complexity" evidence="8">
    <location>
        <begin position="92"/>
        <end position="105"/>
    </location>
</feature>
<sequence length="324" mass="35080">MDTRAQNGGSGSSGLLRALRDSGSGRPHAGEPETREAHVLSLVEIRTVRSSNEYTEGPTAVPRTPAPQRETEELVVAGTANEQLLRHSPRVPARAEQQHAAPQPAHSSRDTANRSFSATSEGSRSSGRVSVESNSSEQRLLGAAGGGSGTGERIVRVQPKRAELKPEKPKPLTVAERGDEAGKHSRRCEECGRCKCEKCTCPRALPSCWVCGRRCVCSAQTAVDYGTCVCCVKCLFYHCSSDDEDVCADKPFSCSQSHCCVRWATTSIIVFFLPCLLCYLPAKGCVTLCQACYDRAKRPGCRCKNTNVVRCKNVEQPLKGECDI</sequence>
<comment type="subcellular location">
    <subcellularLocation>
        <location evidence="2">Cytoplasm</location>
    </subcellularLocation>
    <subcellularLocation>
        <location evidence="1">Membrane</location>
    </subcellularLocation>
</comment>
<dbReference type="OrthoDB" id="10038884at2759"/>
<evidence type="ECO:0000256" key="1">
    <source>
        <dbReference type="ARBA" id="ARBA00004370"/>
    </source>
</evidence>
<evidence type="ECO:0000256" key="7">
    <source>
        <dbReference type="ARBA" id="ARBA00023136"/>
    </source>
</evidence>
<name>A0A6J2VUJ9_CHACN</name>
<evidence type="ECO:0000256" key="5">
    <source>
        <dbReference type="ARBA" id="ARBA00022473"/>
    </source>
</evidence>
<keyword evidence="5" id="KW-0217">Developmental protein</keyword>
<dbReference type="InterPro" id="IPR051192">
    <property type="entry name" value="Sprouty_domain"/>
</dbReference>
<feature type="compositionally biased region" description="Basic and acidic residues" evidence="8">
    <location>
        <begin position="160"/>
        <end position="176"/>
    </location>
</feature>
<evidence type="ECO:0000256" key="3">
    <source>
        <dbReference type="ARBA" id="ARBA00010964"/>
    </source>
</evidence>
<feature type="compositionally biased region" description="Low complexity" evidence="8">
    <location>
        <begin position="13"/>
        <end position="26"/>
    </location>
</feature>
<dbReference type="RefSeq" id="XP_030634871.1">
    <property type="nucleotide sequence ID" value="XM_030779011.1"/>
</dbReference>
<dbReference type="InterPro" id="IPR007875">
    <property type="entry name" value="Sprouty"/>
</dbReference>
<comment type="similarity">
    <text evidence="3">Belongs to the sprouty family.</text>
</comment>
<dbReference type="GeneID" id="115816040"/>
<dbReference type="CTD" id="10253"/>
<feature type="compositionally biased region" description="Low complexity" evidence="8">
    <location>
        <begin position="120"/>
        <end position="136"/>
    </location>
</feature>